<dbReference type="PANTHER" id="PTHR43795:SF39">
    <property type="entry name" value="AMINOTRANSFERASE CLASS I_CLASSII DOMAIN-CONTAINING PROTEIN"/>
    <property type="match status" value="1"/>
</dbReference>
<dbReference type="InterPro" id="IPR015424">
    <property type="entry name" value="PyrdxlP-dep_Trfase"/>
</dbReference>
<dbReference type="AlphaFoldDB" id="A0A9W8ARD0"/>
<sequence length="454" mass="50760">MTNHTTSSLPNAPLSHRVSRNLKVSSPLMKSIMKLVSNPYHPTKNPDGIINLGVAENRLLRSDMLRHVRSLVTVEEEHLSYGADPAGCGKLRQLIAAMVNRHFNPATPTNADHVTVHNGTTSAIDAFMYTICDPQEGVLIAAPYYGGFDFDCQMRADGQIVPVPMSVQQMFDADEHVRLLKEAYDQATTDGIIVRGIIFANPHNPFGLCHSLSLIEKLLGFANTNNLHILFDEIYALSTFTAELQALDNGTGPEELHPPRMDVDTPFRSVLSVENIAQFIDPSLVHVIHGMSKDFCMNGLRMGYLISPWNPEFIAAIRTVTMFSWFSGTTEQLLVNFFENVEWVDSFLEENRRALAKAYQYVSQVLRRHGIDYIPSRAGHFMWVDLRPFCQLAPAEPRATLASEQVTFENLLDSGVYIATGLAFHSTEPGWFRLSFAVPQPELDLGLARFLKVI</sequence>
<protein>
    <recommendedName>
        <fullName evidence="3">Aminotransferase class I/classII large domain-containing protein</fullName>
    </recommendedName>
</protein>
<feature type="domain" description="Aminotransferase class I/classII large" evidence="3">
    <location>
        <begin position="49"/>
        <end position="447"/>
    </location>
</feature>
<evidence type="ECO:0000256" key="2">
    <source>
        <dbReference type="SAM" id="MobiDB-lite"/>
    </source>
</evidence>
<proteinExistence type="predicted"/>
<dbReference type="EMBL" id="JANBPY010001827">
    <property type="protein sequence ID" value="KAJ1958175.1"/>
    <property type="molecule type" value="Genomic_DNA"/>
</dbReference>
<feature type="non-terminal residue" evidence="4">
    <location>
        <position position="454"/>
    </location>
</feature>
<dbReference type="Proteomes" id="UP001150925">
    <property type="component" value="Unassembled WGS sequence"/>
</dbReference>
<evidence type="ECO:0000313" key="4">
    <source>
        <dbReference type="EMBL" id="KAJ1958175.1"/>
    </source>
</evidence>
<feature type="compositionally biased region" description="Polar residues" evidence="2">
    <location>
        <begin position="1"/>
        <end position="10"/>
    </location>
</feature>
<dbReference type="CDD" id="cd00609">
    <property type="entry name" value="AAT_like"/>
    <property type="match status" value="1"/>
</dbReference>
<dbReference type="InterPro" id="IPR050478">
    <property type="entry name" value="Ethylene_sulfur-biosynth"/>
</dbReference>
<comment type="caution">
    <text evidence="4">The sequence shown here is derived from an EMBL/GenBank/DDBJ whole genome shotgun (WGS) entry which is preliminary data.</text>
</comment>
<evidence type="ECO:0000256" key="1">
    <source>
        <dbReference type="ARBA" id="ARBA00022898"/>
    </source>
</evidence>
<dbReference type="InterPro" id="IPR015421">
    <property type="entry name" value="PyrdxlP-dep_Trfase_major"/>
</dbReference>
<dbReference type="GO" id="GO:0006520">
    <property type="term" value="P:amino acid metabolic process"/>
    <property type="evidence" value="ECO:0007669"/>
    <property type="project" value="TreeGrafter"/>
</dbReference>
<accession>A0A9W8ARD0</accession>
<dbReference type="GO" id="GO:0008483">
    <property type="term" value="F:transaminase activity"/>
    <property type="evidence" value="ECO:0007669"/>
    <property type="project" value="TreeGrafter"/>
</dbReference>
<dbReference type="GO" id="GO:0030170">
    <property type="term" value="F:pyridoxal phosphate binding"/>
    <property type="evidence" value="ECO:0007669"/>
    <property type="project" value="InterPro"/>
</dbReference>
<dbReference type="Gene3D" id="3.40.640.10">
    <property type="entry name" value="Type I PLP-dependent aspartate aminotransferase-like (Major domain)"/>
    <property type="match status" value="1"/>
</dbReference>
<evidence type="ECO:0000313" key="5">
    <source>
        <dbReference type="Proteomes" id="UP001150925"/>
    </source>
</evidence>
<keyword evidence="1" id="KW-0663">Pyridoxal phosphate</keyword>
<dbReference type="OrthoDB" id="7042322at2759"/>
<organism evidence="4 5">
    <name type="scientific">Dispira parvispora</name>
    <dbReference type="NCBI Taxonomy" id="1520584"/>
    <lineage>
        <taxon>Eukaryota</taxon>
        <taxon>Fungi</taxon>
        <taxon>Fungi incertae sedis</taxon>
        <taxon>Zoopagomycota</taxon>
        <taxon>Kickxellomycotina</taxon>
        <taxon>Dimargaritomycetes</taxon>
        <taxon>Dimargaritales</taxon>
        <taxon>Dimargaritaceae</taxon>
        <taxon>Dispira</taxon>
    </lineage>
</organism>
<keyword evidence="5" id="KW-1185">Reference proteome</keyword>
<dbReference type="Gene3D" id="3.90.1150.10">
    <property type="entry name" value="Aspartate Aminotransferase, domain 1"/>
    <property type="match status" value="1"/>
</dbReference>
<dbReference type="SUPFAM" id="SSF53383">
    <property type="entry name" value="PLP-dependent transferases"/>
    <property type="match status" value="1"/>
</dbReference>
<dbReference type="InterPro" id="IPR015422">
    <property type="entry name" value="PyrdxlP-dep_Trfase_small"/>
</dbReference>
<dbReference type="PANTHER" id="PTHR43795">
    <property type="entry name" value="BIFUNCTIONAL ASPARTATE AMINOTRANSFERASE AND GLUTAMATE/ASPARTATE-PREPHENATE AMINOTRANSFERASE-RELATED"/>
    <property type="match status" value="1"/>
</dbReference>
<name>A0A9W8ARD0_9FUNG</name>
<dbReference type="InterPro" id="IPR004839">
    <property type="entry name" value="Aminotransferase_I/II_large"/>
</dbReference>
<gene>
    <name evidence="4" type="ORF">IWQ62_004943</name>
</gene>
<evidence type="ECO:0000259" key="3">
    <source>
        <dbReference type="Pfam" id="PF00155"/>
    </source>
</evidence>
<feature type="region of interest" description="Disordered" evidence="2">
    <location>
        <begin position="1"/>
        <end position="20"/>
    </location>
</feature>
<dbReference type="Pfam" id="PF00155">
    <property type="entry name" value="Aminotran_1_2"/>
    <property type="match status" value="1"/>
</dbReference>
<dbReference type="PRINTS" id="PR00753">
    <property type="entry name" value="ACCSYNTHASE"/>
</dbReference>
<reference evidence="4" key="1">
    <citation type="submission" date="2022-07" db="EMBL/GenBank/DDBJ databases">
        <title>Phylogenomic reconstructions and comparative analyses of Kickxellomycotina fungi.</title>
        <authorList>
            <person name="Reynolds N.K."/>
            <person name="Stajich J.E."/>
            <person name="Barry K."/>
            <person name="Grigoriev I.V."/>
            <person name="Crous P."/>
            <person name="Smith M.E."/>
        </authorList>
    </citation>
    <scope>NUCLEOTIDE SEQUENCE</scope>
    <source>
        <strain evidence="4">RSA 1196</strain>
    </source>
</reference>